<gene>
    <name evidence="1" type="ORF">GLOINDRAFT_92716</name>
</gene>
<sequence length="142" mass="15860">MTNVENHFHMFNMVMMFSNMIVNQQIKNVGHISYYESSNKYSLHAHLGNISHQGKNEGTLIMETNQLILKPAKENEKKIWKFAEWGIKLASMAVPGTIVYMTGFAAIPIGGLMIIGSCYVSGLAGRLPVLVSSFDFCLFLVI</sequence>
<dbReference type="AlphaFoldDB" id="U9UH47"/>
<organism evidence="1">
    <name type="scientific">Rhizophagus irregularis (strain DAOM 181602 / DAOM 197198 / MUCL 43194)</name>
    <name type="common">Arbuscular mycorrhizal fungus</name>
    <name type="synonym">Glomus intraradices</name>
    <dbReference type="NCBI Taxonomy" id="747089"/>
    <lineage>
        <taxon>Eukaryota</taxon>
        <taxon>Fungi</taxon>
        <taxon>Fungi incertae sedis</taxon>
        <taxon>Mucoromycota</taxon>
        <taxon>Glomeromycotina</taxon>
        <taxon>Glomeromycetes</taxon>
        <taxon>Glomerales</taxon>
        <taxon>Glomeraceae</taxon>
        <taxon>Rhizophagus</taxon>
    </lineage>
</organism>
<accession>U9UH47</accession>
<name>U9UH47_RHIID</name>
<reference evidence="1" key="1">
    <citation type="submission" date="2013-07" db="EMBL/GenBank/DDBJ databases">
        <title>The genome of an arbuscular mycorrhizal fungus provides insights into the evolution of the oldest plant symbiosis.</title>
        <authorList>
            <consortium name="DOE Joint Genome Institute"/>
            <person name="Tisserant E."/>
            <person name="Malbreil M."/>
            <person name="Kuo A."/>
            <person name="Kohler A."/>
            <person name="Symeonidi A."/>
            <person name="Balestrini R."/>
            <person name="Charron P."/>
            <person name="Duensing N."/>
            <person name="Frei-dit-Frey N."/>
            <person name="Gianinazzi-Pearson V."/>
            <person name="Gilbert B."/>
            <person name="Handa Y."/>
            <person name="Hijri M."/>
            <person name="Kaul R."/>
            <person name="Kawaguchi M."/>
            <person name="Krajinski F."/>
            <person name="Lammers P."/>
            <person name="Lapierre D."/>
            <person name="Masclaux F.G."/>
            <person name="Murat C."/>
            <person name="Morin E."/>
            <person name="Ndikumana S."/>
            <person name="Pagni M."/>
            <person name="Petitpierre D."/>
            <person name="Requena N."/>
            <person name="Rosikiewicz P."/>
            <person name="Riley R."/>
            <person name="Saito K."/>
            <person name="San Clemente H."/>
            <person name="Shapiro H."/>
            <person name="van Tuinen D."/>
            <person name="Becard G."/>
            <person name="Bonfante P."/>
            <person name="Paszkowski U."/>
            <person name="Shachar-Hill Y."/>
            <person name="Young J.P."/>
            <person name="Sanders I.R."/>
            <person name="Henrissat B."/>
            <person name="Rensing S.A."/>
            <person name="Grigoriev I.V."/>
            <person name="Corradi N."/>
            <person name="Roux C."/>
            <person name="Martin F."/>
        </authorList>
    </citation>
    <scope>NUCLEOTIDE SEQUENCE</scope>
    <source>
        <strain evidence="1">DAOM 197198</strain>
    </source>
</reference>
<proteinExistence type="predicted"/>
<dbReference type="VEuPathDB" id="FungiDB:RhiirFUN_017690"/>
<dbReference type="HOGENOM" id="CLU_1816782_0_0_1"/>
<protein>
    <submittedName>
        <fullName evidence="1">Uncharacterized protein</fullName>
    </submittedName>
</protein>
<evidence type="ECO:0000313" key="1">
    <source>
        <dbReference type="EMBL" id="ESA19744.1"/>
    </source>
</evidence>
<dbReference type="EMBL" id="KI277979">
    <property type="protein sequence ID" value="ESA19744.1"/>
    <property type="molecule type" value="Genomic_DNA"/>
</dbReference>